<sequence>MVYLWLWKNPSNSIKSQCEVSSATVCSFLDYFRQHVVDALETEEYVIGGEGIVVEIDETKMGKRKYNREHPVDEVWVIDGVEKT</sequence>
<accession>A0A090KNV5</accession>
<evidence type="ECO:0000313" key="2">
    <source>
        <dbReference type="Proteomes" id="UP000035682"/>
    </source>
</evidence>
<dbReference type="GeneID" id="36384071"/>
<dbReference type="CTD" id="36384071"/>
<proteinExistence type="predicted"/>
<dbReference type="AlphaFoldDB" id="A0A090KNV5"/>
<dbReference type="OrthoDB" id="5862080at2759"/>
<dbReference type="WormBase" id="SRAE_X000101400">
    <property type="protein sequence ID" value="SRP01373"/>
    <property type="gene ID" value="WBGene00266577"/>
</dbReference>
<reference evidence="1" key="2">
    <citation type="submission" date="2014-09" db="EMBL/GenBank/DDBJ databases">
        <authorList>
            <person name="Aslett A.Martin."/>
        </authorList>
    </citation>
    <scope>NUCLEOTIDE SEQUENCE</scope>
    <source>
        <strain evidence="1">ED321 Heterogonic</strain>
    </source>
</reference>
<reference evidence="2" key="1">
    <citation type="submission" date="2014-09" db="EMBL/GenBank/DDBJ databases">
        <authorList>
            <person name="Martin A.A."/>
        </authorList>
    </citation>
    <scope>NUCLEOTIDE SEQUENCE</scope>
    <source>
        <strain evidence="2">ED321</strain>
    </source>
</reference>
<evidence type="ECO:0000313" key="1">
    <source>
        <dbReference type="EMBL" id="CEF59263.1"/>
    </source>
</evidence>
<evidence type="ECO:0000313" key="3">
    <source>
        <dbReference type="WBParaSite" id="SRAE_X000101400.1"/>
    </source>
</evidence>
<organism evidence="1">
    <name type="scientific">Strongyloides ratti</name>
    <name type="common">Parasitic roundworm</name>
    <dbReference type="NCBI Taxonomy" id="34506"/>
    <lineage>
        <taxon>Eukaryota</taxon>
        <taxon>Metazoa</taxon>
        <taxon>Ecdysozoa</taxon>
        <taxon>Nematoda</taxon>
        <taxon>Chromadorea</taxon>
        <taxon>Rhabditida</taxon>
        <taxon>Tylenchina</taxon>
        <taxon>Panagrolaimomorpha</taxon>
        <taxon>Strongyloidoidea</taxon>
        <taxon>Strongyloididae</taxon>
        <taxon>Strongyloides</taxon>
    </lineage>
</organism>
<dbReference type="EMBL" id="LN609396">
    <property type="protein sequence ID" value="CEF59263.1"/>
    <property type="molecule type" value="Genomic_DNA"/>
</dbReference>
<protein>
    <submittedName>
        <fullName evidence="3">Transposase, ISXO2-like domain-containing protein</fullName>
    </submittedName>
</protein>
<evidence type="ECO:0000313" key="4">
    <source>
        <dbReference type="WormBase" id="SRAE_X000101400"/>
    </source>
</evidence>
<gene>
    <name evidence="1 3 4" type="ORF">SRAE_X000101400</name>
</gene>
<reference evidence="3" key="3">
    <citation type="submission" date="2020-12" db="UniProtKB">
        <authorList>
            <consortium name="WormBaseParasite"/>
        </authorList>
    </citation>
    <scope>IDENTIFICATION</scope>
</reference>
<dbReference type="WBParaSite" id="SRAE_X000101400.1">
    <property type="protein sequence ID" value="SRAE_X000101400.1"/>
    <property type="gene ID" value="WBGene00266577"/>
</dbReference>
<keyword evidence="2" id="KW-1185">Reference proteome</keyword>
<dbReference type="RefSeq" id="XP_024498474.1">
    <property type="nucleotide sequence ID" value="XM_024645474.1"/>
</dbReference>
<dbReference type="Proteomes" id="UP000035682">
    <property type="component" value="Unplaced"/>
</dbReference>
<name>A0A090KNV5_STRRB</name>